<gene>
    <name evidence="7" type="ORF">K1Y72_02375</name>
</gene>
<dbReference type="Proteomes" id="UP000774570">
    <property type="component" value="Unassembled WGS sequence"/>
</dbReference>
<proteinExistence type="inferred from homology"/>
<feature type="transmembrane region" description="Helical" evidence="6">
    <location>
        <begin position="207"/>
        <end position="228"/>
    </location>
</feature>
<evidence type="ECO:0000256" key="1">
    <source>
        <dbReference type="ARBA" id="ARBA00004141"/>
    </source>
</evidence>
<dbReference type="Pfam" id="PF03649">
    <property type="entry name" value="UPF0014"/>
    <property type="match status" value="1"/>
</dbReference>
<evidence type="ECO:0000256" key="5">
    <source>
        <dbReference type="ARBA" id="ARBA00023136"/>
    </source>
</evidence>
<evidence type="ECO:0000256" key="6">
    <source>
        <dbReference type="SAM" id="Phobius"/>
    </source>
</evidence>
<evidence type="ECO:0000256" key="2">
    <source>
        <dbReference type="ARBA" id="ARBA00005268"/>
    </source>
</evidence>
<comment type="similarity">
    <text evidence="2">Belongs to the UPF0014 family.</text>
</comment>
<evidence type="ECO:0000256" key="4">
    <source>
        <dbReference type="ARBA" id="ARBA00022989"/>
    </source>
</evidence>
<comment type="caution">
    <text evidence="7">The sequence shown here is derived from an EMBL/GenBank/DDBJ whole genome shotgun (WGS) entry which is preliminary data.</text>
</comment>
<evidence type="ECO:0000256" key="3">
    <source>
        <dbReference type="ARBA" id="ARBA00022692"/>
    </source>
</evidence>
<accession>A0ABS7FLH8</accession>
<keyword evidence="4 6" id="KW-1133">Transmembrane helix</keyword>
<feature type="transmembrane region" description="Helical" evidence="6">
    <location>
        <begin position="27"/>
        <end position="49"/>
    </location>
</feature>
<name>A0ABS7FLH8_9ACTN</name>
<dbReference type="EMBL" id="JAIBOA010000001">
    <property type="protein sequence ID" value="MBW8481199.1"/>
    <property type="molecule type" value="Genomic_DNA"/>
</dbReference>
<feature type="transmembrane region" description="Helical" evidence="6">
    <location>
        <begin position="111"/>
        <end position="131"/>
    </location>
</feature>
<protein>
    <submittedName>
        <fullName evidence="7">ABC transporter permease</fullName>
    </submittedName>
</protein>
<dbReference type="PANTHER" id="PTHR30028:SF0">
    <property type="entry name" value="PROTEIN ALUMINUM SENSITIVE 3"/>
    <property type="match status" value="1"/>
</dbReference>
<keyword evidence="5 6" id="KW-0472">Membrane</keyword>
<organism evidence="7 8">
    <name type="scientific">Actinomadura parmotrematis</name>
    <dbReference type="NCBI Taxonomy" id="2864039"/>
    <lineage>
        <taxon>Bacteria</taxon>
        <taxon>Bacillati</taxon>
        <taxon>Actinomycetota</taxon>
        <taxon>Actinomycetes</taxon>
        <taxon>Streptosporangiales</taxon>
        <taxon>Thermomonosporaceae</taxon>
        <taxon>Actinomadura</taxon>
    </lineage>
</organism>
<evidence type="ECO:0000313" key="7">
    <source>
        <dbReference type="EMBL" id="MBW8481199.1"/>
    </source>
</evidence>
<feature type="transmembrane region" description="Helical" evidence="6">
    <location>
        <begin position="81"/>
        <end position="99"/>
    </location>
</feature>
<feature type="transmembrane region" description="Helical" evidence="6">
    <location>
        <begin position="137"/>
        <end position="157"/>
    </location>
</feature>
<dbReference type="PANTHER" id="PTHR30028">
    <property type="entry name" value="UPF0014 INNER MEMBRANE PROTEIN YBBM-RELATED"/>
    <property type="match status" value="1"/>
</dbReference>
<reference evidence="7 8" key="1">
    <citation type="submission" date="2021-07" db="EMBL/GenBank/DDBJ databases">
        <title>Actinomadura sp. PM05-2 isolated from lichen.</title>
        <authorList>
            <person name="Somphong A."/>
            <person name="Phongsopitanun W."/>
            <person name="Tanasupawat S."/>
            <person name="Peongsungnone V."/>
        </authorList>
    </citation>
    <scope>NUCLEOTIDE SEQUENCE [LARGE SCALE GENOMIC DNA]</scope>
    <source>
        <strain evidence="7 8">PM05-2</strain>
    </source>
</reference>
<keyword evidence="8" id="KW-1185">Reference proteome</keyword>
<dbReference type="InterPro" id="IPR005226">
    <property type="entry name" value="UPF0014_fam"/>
</dbReference>
<evidence type="ECO:0000313" key="8">
    <source>
        <dbReference type="Proteomes" id="UP000774570"/>
    </source>
</evidence>
<feature type="transmembrane region" description="Helical" evidence="6">
    <location>
        <begin position="234"/>
        <end position="256"/>
    </location>
</feature>
<sequence>MPRRYWNRYPARAVGRRGAGVQGLFPLGAPLAAVLVLLLLASAVVCWVAELGHARAVLAAGGRAVLQLAVVSLLIGRAVQSLGWTALFIALMYAVASWTARSRLGRASWTWMPIAAGTQPVLWLLLGTGVLPARGVALIPVAGILIGGTMTATVLSGRRCREELRTRAGEVEAALAIGLGTRQAVLEICRPSASGALLPVLDQTRTVGLVTLPGAFVGMLLGGASAAQAAAAQLVVSAGLLAAEAVAIAVTLELVARRPRPA</sequence>
<comment type="subcellular location">
    <subcellularLocation>
        <location evidence="1">Membrane</location>
        <topology evidence="1">Multi-pass membrane protein</topology>
    </subcellularLocation>
</comment>
<keyword evidence="3 6" id="KW-0812">Transmembrane</keyword>